<protein>
    <submittedName>
        <fullName evidence="2">Phophatidylserine decarboxylase associated domain-containing protein</fullName>
    </submittedName>
</protein>
<dbReference type="EMBL" id="CP123498">
    <property type="protein sequence ID" value="WGL94878.1"/>
    <property type="molecule type" value="Genomic_DNA"/>
</dbReference>
<feature type="domain" description="L-tryptophan decarboxylase PsiD-like" evidence="1">
    <location>
        <begin position="45"/>
        <end position="145"/>
    </location>
</feature>
<dbReference type="AlphaFoldDB" id="A0AA95K732"/>
<proteinExistence type="predicted"/>
<evidence type="ECO:0000313" key="2">
    <source>
        <dbReference type="EMBL" id="WGL94878.1"/>
    </source>
</evidence>
<organism evidence="2 3">
    <name type="scientific">Arsenophonus nasoniae</name>
    <name type="common">son-killer infecting Nasonia vitripennis</name>
    <dbReference type="NCBI Taxonomy" id="638"/>
    <lineage>
        <taxon>Bacteria</taxon>
        <taxon>Pseudomonadati</taxon>
        <taxon>Pseudomonadota</taxon>
        <taxon>Gammaproteobacteria</taxon>
        <taxon>Enterobacterales</taxon>
        <taxon>Morganellaceae</taxon>
        <taxon>Arsenophonus</taxon>
    </lineage>
</organism>
<dbReference type="Proteomes" id="UP001177597">
    <property type="component" value="Chromosome"/>
</dbReference>
<dbReference type="InterPro" id="IPR022237">
    <property type="entry name" value="PsiD-like"/>
</dbReference>
<sequence length="145" mass="16463">MAIIDKPRNKTYLIGNWMPSDQTTLANWMRKIIDKAAISHAPLLPSVQNLKDFIESNPKAYMFFNQMFDNADKKDPSAGLPQVRDYQHMLELFNVIMTHAPDFDDTGLVGFPFNAILDWSMATNAGWSAFLDGEVNVHLKAMLNE</sequence>
<gene>
    <name evidence="2" type="ORF">QE207_14480</name>
</gene>
<dbReference type="Pfam" id="PF12588">
    <property type="entry name" value="PSDC"/>
    <property type="match status" value="1"/>
</dbReference>
<dbReference type="RefSeq" id="WP_280629026.1">
    <property type="nucleotide sequence ID" value="NZ_CP123498.1"/>
</dbReference>
<name>A0AA95K732_9GAMM</name>
<reference evidence="2" key="1">
    <citation type="submission" date="2023-04" db="EMBL/GenBank/DDBJ databases">
        <title>Genome dynamics across the evolutionary transition to endosymbiosis.</title>
        <authorList>
            <person name="Siozios S."/>
            <person name="Nadal-Jimenez P."/>
            <person name="Azagi T."/>
            <person name="Sprong H."/>
            <person name="Frost C.L."/>
            <person name="Parratt S.R."/>
            <person name="Taylor G."/>
            <person name="Brettell L."/>
            <person name="Lew K.C."/>
            <person name="Croft L."/>
            <person name="King K.C."/>
            <person name="Brockhurst M.A."/>
            <person name="Hypsa V."/>
            <person name="Novakova E."/>
            <person name="Darby A.C."/>
            <person name="Hurst G.D.D."/>
        </authorList>
    </citation>
    <scope>NUCLEOTIDE SEQUENCE</scope>
    <source>
        <strain evidence="2">AIh</strain>
    </source>
</reference>
<evidence type="ECO:0000259" key="1">
    <source>
        <dbReference type="Pfam" id="PF12588"/>
    </source>
</evidence>
<evidence type="ECO:0000313" key="3">
    <source>
        <dbReference type="Proteomes" id="UP001177597"/>
    </source>
</evidence>
<accession>A0AA95K732</accession>